<dbReference type="InterPro" id="IPR019405">
    <property type="entry name" value="Lactonase_7-beta_prop"/>
</dbReference>
<dbReference type="RefSeq" id="WP_088258790.1">
    <property type="nucleotide sequence ID" value="NZ_NIDE01000017.1"/>
</dbReference>
<evidence type="ECO:0000313" key="3">
    <source>
        <dbReference type="EMBL" id="OWK35621.1"/>
    </source>
</evidence>
<evidence type="ECO:0000313" key="4">
    <source>
        <dbReference type="Proteomes" id="UP000214646"/>
    </source>
</evidence>
<organism evidence="3 4">
    <name type="scientific">Fimbriiglobus ruber</name>
    <dbReference type="NCBI Taxonomy" id="1908690"/>
    <lineage>
        <taxon>Bacteria</taxon>
        <taxon>Pseudomonadati</taxon>
        <taxon>Planctomycetota</taxon>
        <taxon>Planctomycetia</taxon>
        <taxon>Gemmatales</taxon>
        <taxon>Gemmataceae</taxon>
        <taxon>Fimbriiglobus</taxon>
    </lineage>
</organism>
<keyword evidence="2" id="KW-0313">Glucose metabolism</keyword>
<dbReference type="PANTHER" id="PTHR30344">
    <property type="entry name" value="6-PHOSPHOGLUCONOLACTONASE-RELATED"/>
    <property type="match status" value="1"/>
</dbReference>
<sequence length="423" mass="44835">MTPLDSTRRSFLKASAALAGTAPFVDGLARAQPAEAAGPLLAYVGTFSSPLRDVLPTQVDLPPGNGRGIHLFQVNRTTGALTPAGVHEMGTSPSCLAVNAAGTRLYSANETDRQGESKEGTITAFAINRADGKLEPLNTVRSGGAGPTYVSIHPSGRFLLVANYFGGSVAVLPILADGRLGAATDVKNDAGKLGPTKATNAPPGSFAFSGHDRTHAHMIQADPSGRFVLHVDLGLDKIFVWKFDDQKGVLTPGETPSVSLPPGDGPRHFHFHPNGKWFYSIQEEGSTIVLFDYEAATGRLTSRQTISTLPPGFAGSNFCSEILMSADGRFVYAGNRLHDSIGIFSVGPTGTLTYVGDEWTRGNYPRSFNFDPTGQFLYCCNQRGDNVAVFRVDRKAGGLAFTGQYVAVGNPSIIVFLDLKKAG</sequence>
<dbReference type="PROSITE" id="PS51318">
    <property type="entry name" value="TAT"/>
    <property type="match status" value="1"/>
</dbReference>
<comment type="similarity">
    <text evidence="1">Belongs to the cycloisomerase 2 family.</text>
</comment>
<accession>A0A225D216</accession>
<dbReference type="InterPro" id="IPR050282">
    <property type="entry name" value="Cycloisomerase_2"/>
</dbReference>
<evidence type="ECO:0000256" key="1">
    <source>
        <dbReference type="ARBA" id="ARBA00005564"/>
    </source>
</evidence>
<reference evidence="4" key="1">
    <citation type="submission" date="2017-06" db="EMBL/GenBank/DDBJ databases">
        <title>Genome analysis of Fimbriiglobus ruber SP5, the first member of the order Planctomycetales with confirmed chitinolytic capability.</title>
        <authorList>
            <person name="Ravin N.V."/>
            <person name="Rakitin A.L."/>
            <person name="Ivanova A.A."/>
            <person name="Beletsky A.V."/>
            <person name="Kulichevskaya I.S."/>
            <person name="Mardanov A.V."/>
            <person name="Dedysh S.N."/>
        </authorList>
    </citation>
    <scope>NUCLEOTIDE SEQUENCE [LARGE SCALE GENOMIC DNA]</scope>
    <source>
        <strain evidence="4">SP5</strain>
    </source>
</reference>
<name>A0A225D216_9BACT</name>
<dbReference type="Gene3D" id="2.130.10.10">
    <property type="entry name" value="YVTN repeat-like/Quinoprotein amine dehydrogenase"/>
    <property type="match status" value="1"/>
</dbReference>
<dbReference type="EMBL" id="NIDE01000017">
    <property type="protein sequence ID" value="OWK35621.1"/>
    <property type="molecule type" value="Genomic_DNA"/>
</dbReference>
<gene>
    <name evidence="3" type="ORF">FRUB_08184</name>
</gene>
<dbReference type="NCBIfam" id="TIGR01409">
    <property type="entry name" value="TAT_signal_seq"/>
    <property type="match status" value="1"/>
</dbReference>
<keyword evidence="4" id="KW-1185">Reference proteome</keyword>
<protein>
    <submittedName>
        <fullName evidence="3">6-phosphogluconolactonase</fullName>
    </submittedName>
</protein>
<dbReference type="GO" id="GO:0017057">
    <property type="term" value="F:6-phosphogluconolactonase activity"/>
    <property type="evidence" value="ECO:0007669"/>
    <property type="project" value="TreeGrafter"/>
</dbReference>
<dbReference type="Proteomes" id="UP000214646">
    <property type="component" value="Unassembled WGS sequence"/>
</dbReference>
<dbReference type="GO" id="GO:0006006">
    <property type="term" value="P:glucose metabolic process"/>
    <property type="evidence" value="ECO:0007669"/>
    <property type="project" value="UniProtKB-KW"/>
</dbReference>
<dbReference type="PANTHER" id="PTHR30344:SF1">
    <property type="entry name" value="6-PHOSPHOGLUCONOLACTONASE"/>
    <property type="match status" value="1"/>
</dbReference>
<keyword evidence="2" id="KW-0119">Carbohydrate metabolism</keyword>
<dbReference type="FunFam" id="2.130.10.10:FF:000306">
    <property type="entry name" value="3-carboxymuconate cyclase"/>
    <property type="match status" value="1"/>
</dbReference>
<dbReference type="SUPFAM" id="SSF51004">
    <property type="entry name" value="C-terminal (heme d1) domain of cytochrome cd1-nitrite reductase"/>
    <property type="match status" value="1"/>
</dbReference>
<dbReference type="AlphaFoldDB" id="A0A225D216"/>
<dbReference type="OrthoDB" id="9790815at2"/>
<dbReference type="InterPro" id="IPR019546">
    <property type="entry name" value="TAT_signal_bac_arc"/>
</dbReference>
<comment type="caution">
    <text evidence="3">The sequence shown here is derived from an EMBL/GenBank/DDBJ whole genome shotgun (WGS) entry which is preliminary data.</text>
</comment>
<dbReference type="InterPro" id="IPR011048">
    <property type="entry name" value="Haem_d1_sf"/>
</dbReference>
<dbReference type="GO" id="GO:0005829">
    <property type="term" value="C:cytosol"/>
    <property type="evidence" value="ECO:0007669"/>
    <property type="project" value="TreeGrafter"/>
</dbReference>
<dbReference type="InterPro" id="IPR015943">
    <property type="entry name" value="WD40/YVTN_repeat-like_dom_sf"/>
</dbReference>
<proteinExistence type="inferred from homology"/>
<dbReference type="InterPro" id="IPR006311">
    <property type="entry name" value="TAT_signal"/>
</dbReference>
<evidence type="ECO:0000256" key="2">
    <source>
        <dbReference type="ARBA" id="ARBA00022526"/>
    </source>
</evidence>
<dbReference type="Pfam" id="PF10282">
    <property type="entry name" value="Lactonase"/>
    <property type="match status" value="1"/>
</dbReference>